<dbReference type="GO" id="GO:0004462">
    <property type="term" value="F:lactoylglutathione lyase activity"/>
    <property type="evidence" value="ECO:0007669"/>
    <property type="project" value="InterPro"/>
</dbReference>
<evidence type="ECO:0000313" key="3">
    <source>
        <dbReference type="EMBL" id="SET96043.1"/>
    </source>
</evidence>
<keyword evidence="3" id="KW-0223">Dioxygenase</keyword>
<sequence length="285" mass="31802">MEQQFFNEKAVYVGEVNIKVTSLEQSIPFYKDILGFRMLEQTKDKVVLTADGKTPLVTLEQPEGIQPKQGRTAGLYHFALLLPARADLSSFLTHILQSKYRFGLGAADHYVSEALYLSDPDGNGIEVYHDRPSSGWNWSNGQVDMATVELDAKGLLAETSQKWTGLPRETIMGHIHLHVTDLKSTKAFYVKGLGFDIVTSLPGALFTSTASYHHHIGLNVWNGTGAKIPDKNQVGLNWFTLIFPNNNKRNETVIHLQKQGIKVEKEGEANIIEDPSGNVIRLMIR</sequence>
<dbReference type="Pfam" id="PF00903">
    <property type="entry name" value="Glyoxalase"/>
    <property type="match status" value="2"/>
</dbReference>
<feature type="domain" description="VOC" evidence="2">
    <location>
        <begin position="171"/>
        <end position="285"/>
    </location>
</feature>
<dbReference type="RefSeq" id="WP_093137055.1">
    <property type="nucleotide sequence ID" value="NZ_FOHJ01000012.1"/>
</dbReference>
<dbReference type="CDD" id="cd16359">
    <property type="entry name" value="VOC_BsCatE_like_C"/>
    <property type="match status" value="1"/>
</dbReference>
<evidence type="ECO:0000313" key="4">
    <source>
        <dbReference type="Proteomes" id="UP000199095"/>
    </source>
</evidence>
<feature type="domain" description="VOC" evidence="2">
    <location>
        <begin position="12"/>
        <end position="130"/>
    </location>
</feature>
<dbReference type="AlphaFoldDB" id="A0A1I0IHA7"/>
<keyword evidence="1" id="KW-0479">Metal-binding</keyword>
<dbReference type="Proteomes" id="UP000199095">
    <property type="component" value="Unassembled WGS sequence"/>
</dbReference>
<dbReference type="GO" id="GO:0046872">
    <property type="term" value="F:metal ion binding"/>
    <property type="evidence" value="ECO:0007669"/>
    <property type="project" value="UniProtKB-KW"/>
</dbReference>
<dbReference type="PANTHER" id="PTHR43279">
    <property type="entry name" value="CATECHOL-2,3-DIOXYGENASE"/>
    <property type="match status" value="1"/>
</dbReference>
<organism evidence="3 4">
    <name type="scientific">Salinibacillus kushneri</name>
    <dbReference type="NCBI Taxonomy" id="237682"/>
    <lineage>
        <taxon>Bacteria</taxon>
        <taxon>Bacillati</taxon>
        <taxon>Bacillota</taxon>
        <taxon>Bacilli</taxon>
        <taxon>Bacillales</taxon>
        <taxon>Bacillaceae</taxon>
        <taxon>Salinibacillus</taxon>
    </lineage>
</organism>
<dbReference type="EMBL" id="FOHJ01000012">
    <property type="protein sequence ID" value="SET96043.1"/>
    <property type="molecule type" value="Genomic_DNA"/>
</dbReference>
<keyword evidence="3" id="KW-0560">Oxidoreductase</keyword>
<dbReference type="SUPFAM" id="SSF54593">
    <property type="entry name" value="Glyoxalase/Bleomycin resistance protein/Dihydroxybiphenyl dioxygenase"/>
    <property type="match status" value="2"/>
</dbReference>
<dbReference type="PANTHER" id="PTHR43279:SF1">
    <property type="entry name" value="CATECHOL-2,3-DIOXYGENASE"/>
    <property type="match status" value="1"/>
</dbReference>
<dbReference type="InterPro" id="IPR029068">
    <property type="entry name" value="Glyas_Bleomycin-R_OHBP_Dase"/>
</dbReference>
<dbReference type="GO" id="GO:0051213">
    <property type="term" value="F:dioxygenase activity"/>
    <property type="evidence" value="ECO:0007669"/>
    <property type="project" value="UniProtKB-KW"/>
</dbReference>
<keyword evidence="4" id="KW-1185">Reference proteome</keyword>
<evidence type="ECO:0000256" key="1">
    <source>
        <dbReference type="ARBA" id="ARBA00022723"/>
    </source>
</evidence>
<evidence type="ECO:0000259" key="2">
    <source>
        <dbReference type="PROSITE" id="PS51819"/>
    </source>
</evidence>
<proteinExistence type="predicted"/>
<reference evidence="4" key="1">
    <citation type="submission" date="2016-10" db="EMBL/GenBank/DDBJ databases">
        <authorList>
            <person name="Varghese N."/>
            <person name="Submissions S."/>
        </authorList>
    </citation>
    <scope>NUCLEOTIDE SEQUENCE [LARGE SCALE GENOMIC DNA]</scope>
    <source>
        <strain evidence="4">CGMCC 1.3566</strain>
    </source>
</reference>
<accession>A0A1I0IHA7</accession>
<dbReference type="InterPro" id="IPR018146">
    <property type="entry name" value="Glyoxalase_1_CS"/>
</dbReference>
<dbReference type="Gene3D" id="3.10.180.10">
    <property type="entry name" value="2,3-Dihydroxybiphenyl 1,2-Dioxygenase, domain 1"/>
    <property type="match status" value="2"/>
</dbReference>
<protein>
    <submittedName>
        <fullName evidence="3">Catechol 2,3-dioxygenase</fullName>
    </submittedName>
</protein>
<dbReference type="OrthoDB" id="9792626at2"/>
<name>A0A1I0IHA7_9BACI</name>
<dbReference type="PROSITE" id="PS51819">
    <property type="entry name" value="VOC"/>
    <property type="match status" value="2"/>
</dbReference>
<dbReference type="PROSITE" id="PS00934">
    <property type="entry name" value="GLYOXALASE_I_1"/>
    <property type="match status" value="1"/>
</dbReference>
<dbReference type="STRING" id="237682.SAMN05421676_11272"/>
<gene>
    <name evidence="3" type="ORF">SAMN05421676_11272</name>
</gene>
<dbReference type="InterPro" id="IPR004360">
    <property type="entry name" value="Glyas_Fos-R_dOase_dom"/>
</dbReference>
<dbReference type="InterPro" id="IPR037523">
    <property type="entry name" value="VOC_core"/>
</dbReference>